<name>A0A251XC21_9GAMM</name>
<feature type="domain" description="Rhodanese" evidence="2">
    <location>
        <begin position="187"/>
        <end position="298"/>
    </location>
</feature>
<evidence type="ECO:0000313" key="4">
    <source>
        <dbReference type="Proteomes" id="UP000194798"/>
    </source>
</evidence>
<accession>A0A251XC21</accession>
<evidence type="ECO:0000313" key="3">
    <source>
        <dbReference type="EMBL" id="OUD16169.1"/>
    </source>
</evidence>
<dbReference type="GO" id="GO:0016740">
    <property type="term" value="F:transferase activity"/>
    <property type="evidence" value="ECO:0007669"/>
    <property type="project" value="UniProtKB-KW"/>
</dbReference>
<keyword evidence="4" id="KW-1185">Reference proteome</keyword>
<dbReference type="SUPFAM" id="SSF52821">
    <property type="entry name" value="Rhodanese/Cell cycle control phosphatase"/>
    <property type="match status" value="2"/>
</dbReference>
<dbReference type="SMART" id="SM00450">
    <property type="entry name" value="RHOD"/>
    <property type="match status" value="2"/>
</dbReference>
<dbReference type="Proteomes" id="UP000194798">
    <property type="component" value="Unassembled WGS sequence"/>
</dbReference>
<dbReference type="Gene3D" id="3.40.250.10">
    <property type="entry name" value="Rhodanese-like domain"/>
    <property type="match status" value="2"/>
</dbReference>
<keyword evidence="1" id="KW-0677">Repeat</keyword>
<dbReference type="Pfam" id="PF00581">
    <property type="entry name" value="Rhodanese"/>
    <property type="match status" value="2"/>
</dbReference>
<proteinExistence type="predicted"/>
<comment type="caution">
    <text evidence="3">The sequence shown here is derived from an EMBL/GenBank/DDBJ whole genome shotgun (WGS) entry which is preliminary data.</text>
</comment>
<dbReference type="RefSeq" id="WP_086486569.1">
    <property type="nucleotide sequence ID" value="NZ_MSLT01000001.1"/>
</dbReference>
<sequence length="310" mass="35564">MLIIKYWLKISLILCLLPLKVAIANPDFLVDSDWLSEHKNDEKLIILEVRHHPHRYYTVGHVEGAHQVQRIKDLGDPHASVLTRFPDHLTFQQRLREWGVNDDSLILIYDDSRTVLAARLYFMLELYGFNVSQVKILNGGLLEWSVFEELSQTAPPSPALGNVTLRPANADLLVEWTAVYDQVLSRRDPQVVLLDLRSPEQYRGEVIQNAPRGGHIPGAINIVNVNAVHPDSQKWLNDEEIAALYRDIPKDKTIYVYCDDGFRMALAYLQLKRVGYADVKLYNGGWRHWGSEWSLPVVKGNQPFDDEFSL</sequence>
<dbReference type="AlphaFoldDB" id="A0A251XC21"/>
<keyword evidence="3" id="KW-0808">Transferase</keyword>
<feature type="domain" description="Rhodanese" evidence="2">
    <location>
        <begin position="40"/>
        <end position="153"/>
    </location>
</feature>
<evidence type="ECO:0000256" key="1">
    <source>
        <dbReference type="ARBA" id="ARBA00022737"/>
    </source>
</evidence>
<dbReference type="PROSITE" id="PS50206">
    <property type="entry name" value="RHODANESE_3"/>
    <property type="match status" value="2"/>
</dbReference>
<protein>
    <submittedName>
        <fullName evidence="3">Sulfurtransferase</fullName>
    </submittedName>
</protein>
<evidence type="ECO:0000259" key="2">
    <source>
        <dbReference type="PROSITE" id="PS50206"/>
    </source>
</evidence>
<organism evidence="3 4">
    <name type="scientific">Thioflexithrix psekupsensis</name>
    <dbReference type="NCBI Taxonomy" id="1570016"/>
    <lineage>
        <taxon>Bacteria</taxon>
        <taxon>Pseudomonadati</taxon>
        <taxon>Pseudomonadota</taxon>
        <taxon>Gammaproteobacteria</taxon>
        <taxon>Thiotrichales</taxon>
        <taxon>Thioflexithrix</taxon>
    </lineage>
</organism>
<dbReference type="PANTHER" id="PTHR43855">
    <property type="entry name" value="THIOSULFATE SULFURTRANSFERASE"/>
    <property type="match status" value="1"/>
</dbReference>
<dbReference type="OrthoDB" id="9781034at2"/>
<gene>
    <name evidence="3" type="ORF">TPSD3_00120</name>
</gene>
<dbReference type="InterPro" id="IPR001763">
    <property type="entry name" value="Rhodanese-like_dom"/>
</dbReference>
<dbReference type="InterPro" id="IPR051126">
    <property type="entry name" value="Thiosulfate_sulfurtransferase"/>
</dbReference>
<dbReference type="CDD" id="cd01448">
    <property type="entry name" value="TST_Repeat_1"/>
    <property type="match status" value="1"/>
</dbReference>
<reference evidence="3 4" key="1">
    <citation type="submission" date="2016-12" db="EMBL/GenBank/DDBJ databases">
        <title>Thioflexothrix psekupsii D3 genome sequencing and assembly.</title>
        <authorList>
            <person name="Fomenkov A."/>
            <person name="Vincze T."/>
            <person name="Grabovich M."/>
            <person name="Anton B.P."/>
            <person name="Dubinina G."/>
            <person name="Orlova M."/>
            <person name="Belousova E."/>
            <person name="Roberts R.J."/>
        </authorList>
    </citation>
    <scope>NUCLEOTIDE SEQUENCE [LARGE SCALE GENOMIC DNA]</scope>
    <source>
        <strain evidence="3">D3</strain>
    </source>
</reference>
<dbReference type="EMBL" id="MSLT01000001">
    <property type="protein sequence ID" value="OUD16169.1"/>
    <property type="molecule type" value="Genomic_DNA"/>
</dbReference>
<dbReference type="InterPro" id="IPR036873">
    <property type="entry name" value="Rhodanese-like_dom_sf"/>
</dbReference>
<dbReference type="PANTHER" id="PTHR43855:SF1">
    <property type="entry name" value="THIOSULFATE SULFURTRANSFERASE"/>
    <property type="match status" value="1"/>
</dbReference>